<dbReference type="GO" id="GO:0043565">
    <property type="term" value="F:sequence-specific DNA binding"/>
    <property type="evidence" value="ECO:0007669"/>
    <property type="project" value="TreeGrafter"/>
</dbReference>
<dbReference type="Proteomes" id="UP000215633">
    <property type="component" value="Unassembled WGS sequence"/>
</dbReference>
<dbReference type="RefSeq" id="WP_028353380.1">
    <property type="nucleotide sequence ID" value="NZ_NEVT01000003.1"/>
</dbReference>
<dbReference type="AlphaFoldDB" id="A0A261W2Q5"/>
<dbReference type="EMBL" id="NEVT01000003">
    <property type="protein sequence ID" value="OZI80002.1"/>
    <property type="molecule type" value="Genomic_DNA"/>
</dbReference>
<comment type="caution">
    <text evidence="6">The sequence shown here is derived from an EMBL/GenBank/DDBJ whole genome shotgun (WGS) entry which is preliminary data.</text>
</comment>
<dbReference type="InterPro" id="IPR036388">
    <property type="entry name" value="WH-like_DNA-bd_sf"/>
</dbReference>
<evidence type="ECO:0000256" key="3">
    <source>
        <dbReference type="ARBA" id="ARBA00023125"/>
    </source>
</evidence>
<dbReference type="Gene3D" id="3.40.190.10">
    <property type="entry name" value="Periplasmic binding protein-like II"/>
    <property type="match status" value="2"/>
</dbReference>
<name>A0A261W2Q5_9BORD</name>
<accession>A0A261W2Q5</accession>
<keyword evidence="2" id="KW-0805">Transcription regulation</keyword>
<gene>
    <name evidence="6" type="ORF">CAL24_08865</name>
</gene>
<sequence length="297" mass="32604">MGKVLPLLALRAFVETGRHGSIKNAAEAMGVTPGAVSQQIKLLQERVGCDLFVRTRQGLQLTDTGTQVYPSLMQAFDQIESCLARLDDIHARQTLTVSTVPSFAASWLVPRLGKFTRLHPAIEVRVEASPTLVDLRRDKVDIAIRHGLGRYPGLDARYLMAPALLPVAAPALLAQGPRIAQPADCLAYPLLQDSDRSDWRLWLEAMGVKDDPRIERGPAFDDDFLLIRAAETGQGIALVRDIYAREEIASGRLAVALDRPWPTEFAYYAVTLPGAARKRAIAQFMEWLAQEAADPAG</sequence>
<dbReference type="InterPro" id="IPR000847">
    <property type="entry name" value="LysR_HTH_N"/>
</dbReference>
<proteinExistence type="inferred from homology"/>
<evidence type="ECO:0000313" key="7">
    <source>
        <dbReference type="Proteomes" id="UP000215633"/>
    </source>
</evidence>
<keyword evidence="4" id="KW-0804">Transcription</keyword>
<dbReference type="SUPFAM" id="SSF46785">
    <property type="entry name" value="Winged helix' DNA-binding domain"/>
    <property type="match status" value="1"/>
</dbReference>
<dbReference type="PANTHER" id="PTHR30537:SF26">
    <property type="entry name" value="GLYCINE CLEAVAGE SYSTEM TRANSCRIPTIONAL ACTIVATOR"/>
    <property type="match status" value="1"/>
</dbReference>
<dbReference type="InterPro" id="IPR058163">
    <property type="entry name" value="LysR-type_TF_proteobact-type"/>
</dbReference>
<evidence type="ECO:0000256" key="4">
    <source>
        <dbReference type="ARBA" id="ARBA00023163"/>
    </source>
</evidence>
<evidence type="ECO:0000313" key="6">
    <source>
        <dbReference type="EMBL" id="OZI80002.1"/>
    </source>
</evidence>
<keyword evidence="7" id="KW-1185">Reference proteome</keyword>
<evidence type="ECO:0000256" key="2">
    <source>
        <dbReference type="ARBA" id="ARBA00023015"/>
    </source>
</evidence>
<organism evidence="6 7">
    <name type="scientific">Bordetella genomosp. 2</name>
    <dbReference type="NCBI Taxonomy" id="1983456"/>
    <lineage>
        <taxon>Bacteria</taxon>
        <taxon>Pseudomonadati</taxon>
        <taxon>Pseudomonadota</taxon>
        <taxon>Betaproteobacteria</taxon>
        <taxon>Burkholderiales</taxon>
        <taxon>Alcaligenaceae</taxon>
        <taxon>Bordetella</taxon>
    </lineage>
</organism>
<reference evidence="7" key="1">
    <citation type="submission" date="2017-05" db="EMBL/GenBank/DDBJ databases">
        <title>Complete and WGS of Bordetella genogroups.</title>
        <authorList>
            <person name="Spilker T."/>
            <person name="Lipuma J."/>
        </authorList>
    </citation>
    <scope>NUCLEOTIDE SEQUENCE [LARGE SCALE GENOMIC DNA]</scope>
    <source>
        <strain evidence="7">AU8256</strain>
    </source>
</reference>
<evidence type="ECO:0000259" key="5">
    <source>
        <dbReference type="PROSITE" id="PS50931"/>
    </source>
</evidence>
<comment type="similarity">
    <text evidence="1">Belongs to the LysR transcriptional regulatory family.</text>
</comment>
<evidence type="ECO:0000256" key="1">
    <source>
        <dbReference type="ARBA" id="ARBA00009437"/>
    </source>
</evidence>
<dbReference type="GO" id="GO:0003700">
    <property type="term" value="F:DNA-binding transcription factor activity"/>
    <property type="evidence" value="ECO:0007669"/>
    <property type="project" value="InterPro"/>
</dbReference>
<dbReference type="PROSITE" id="PS50931">
    <property type="entry name" value="HTH_LYSR"/>
    <property type="match status" value="1"/>
</dbReference>
<dbReference type="Pfam" id="PF03466">
    <property type="entry name" value="LysR_substrate"/>
    <property type="match status" value="1"/>
</dbReference>
<dbReference type="CDD" id="cd08432">
    <property type="entry name" value="PBP2_GcdR_TrpI_HvrB_AmpR_like"/>
    <property type="match status" value="1"/>
</dbReference>
<dbReference type="Gene3D" id="1.10.10.10">
    <property type="entry name" value="Winged helix-like DNA-binding domain superfamily/Winged helix DNA-binding domain"/>
    <property type="match status" value="1"/>
</dbReference>
<keyword evidence="3" id="KW-0238">DNA-binding</keyword>
<dbReference type="Pfam" id="PF00126">
    <property type="entry name" value="HTH_1"/>
    <property type="match status" value="1"/>
</dbReference>
<dbReference type="PANTHER" id="PTHR30537">
    <property type="entry name" value="HTH-TYPE TRANSCRIPTIONAL REGULATOR"/>
    <property type="match status" value="1"/>
</dbReference>
<feature type="domain" description="HTH lysR-type" evidence="5">
    <location>
        <begin position="5"/>
        <end position="62"/>
    </location>
</feature>
<dbReference type="InterPro" id="IPR036390">
    <property type="entry name" value="WH_DNA-bd_sf"/>
</dbReference>
<dbReference type="InterPro" id="IPR005119">
    <property type="entry name" value="LysR_subst-bd"/>
</dbReference>
<dbReference type="GO" id="GO:0006351">
    <property type="term" value="P:DNA-templated transcription"/>
    <property type="evidence" value="ECO:0007669"/>
    <property type="project" value="TreeGrafter"/>
</dbReference>
<dbReference type="SUPFAM" id="SSF53850">
    <property type="entry name" value="Periplasmic binding protein-like II"/>
    <property type="match status" value="1"/>
</dbReference>
<protein>
    <submittedName>
        <fullName evidence="6">Transcriptional regulator</fullName>
    </submittedName>
</protein>